<protein>
    <submittedName>
        <fullName evidence="1">Uncharacterized protein</fullName>
    </submittedName>
</protein>
<comment type="caution">
    <text evidence="1">The sequence shown here is derived from an EMBL/GenBank/DDBJ whole genome shotgun (WGS) entry which is preliminary data.</text>
</comment>
<dbReference type="RefSeq" id="WP_316669331.1">
    <property type="nucleotide sequence ID" value="NZ_CATZBU010000022.1"/>
</dbReference>
<evidence type="ECO:0000313" key="2">
    <source>
        <dbReference type="Proteomes" id="UP001189813"/>
    </source>
</evidence>
<evidence type="ECO:0000313" key="1">
    <source>
        <dbReference type="EMBL" id="CAJ0808855.1"/>
    </source>
</evidence>
<proteinExistence type="predicted"/>
<organism evidence="1 2">
    <name type="scientific">Ralstonia psammae</name>
    <dbReference type="NCBI Taxonomy" id="3058598"/>
    <lineage>
        <taxon>Bacteria</taxon>
        <taxon>Pseudomonadati</taxon>
        <taxon>Pseudomonadota</taxon>
        <taxon>Betaproteobacteria</taxon>
        <taxon>Burkholderiales</taxon>
        <taxon>Burkholderiaceae</taxon>
        <taxon>Ralstonia</taxon>
    </lineage>
</organism>
<sequence>MTTKLASPLPGDEMARADAATFESRTYAKVARRLIPFVSVE</sequence>
<keyword evidence="2" id="KW-1185">Reference proteome</keyword>
<name>A0ABM9JYV2_9RALS</name>
<dbReference type="Proteomes" id="UP001189813">
    <property type="component" value="Unassembled WGS sequence"/>
</dbReference>
<accession>A0ABM9JYV2</accession>
<gene>
    <name evidence="1" type="ORF">LMG19083_04786</name>
</gene>
<dbReference type="EMBL" id="CATZBU010000022">
    <property type="protein sequence ID" value="CAJ0808855.1"/>
    <property type="molecule type" value="Genomic_DNA"/>
</dbReference>
<reference evidence="1 2" key="1">
    <citation type="submission" date="2023-07" db="EMBL/GenBank/DDBJ databases">
        <authorList>
            <person name="Peeters C."/>
        </authorList>
    </citation>
    <scope>NUCLEOTIDE SEQUENCE [LARGE SCALE GENOMIC DNA]</scope>
    <source>
        <strain evidence="1 2">LMG 19083</strain>
    </source>
</reference>